<dbReference type="AlphaFoldDB" id="A0A7X1KKD0"/>
<reference evidence="2 3" key="1">
    <citation type="submission" date="2020-08" db="EMBL/GenBank/DDBJ databases">
        <title>The genome sequence of type strain Novosphingobium flavum NBRC 111647.</title>
        <authorList>
            <person name="Liu Y."/>
        </authorList>
    </citation>
    <scope>NUCLEOTIDE SEQUENCE [LARGE SCALE GENOMIC DNA]</scope>
    <source>
        <strain evidence="2 3">NBRC 111647</strain>
    </source>
</reference>
<evidence type="ECO:0000313" key="3">
    <source>
        <dbReference type="Proteomes" id="UP000566813"/>
    </source>
</evidence>
<sequence>MSIGLLLGMLAPHLLAAEVAHAHAPVRIELSPAEFARERTALAQPAPLRVKAAADRFPLLDDATYETPLPDLALKAGSRRGTEVELGALGGGRADAPSLVHVGVGFDF</sequence>
<comment type="caution">
    <text evidence="2">The sequence shown here is derived from an EMBL/GenBank/DDBJ whole genome shotgun (WGS) entry which is preliminary data.</text>
</comment>
<accession>A0A7X1KKD0</accession>
<gene>
    <name evidence="2" type="ORF">H7F51_01330</name>
</gene>
<evidence type="ECO:0000256" key="1">
    <source>
        <dbReference type="SAM" id="SignalP"/>
    </source>
</evidence>
<keyword evidence="1" id="KW-0732">Signal</keyword>
<dbReference type="EMBL" id="JACLAW010000001">
    <property type="protein sequence ID" value="MBC2664153.1"/>
    <property type="molecule type" value="Genomic_DNA"/>
</dbReference>
<dbReference type="RefSeq" id="WP_185662397.1">
    <property type="nucleotide sequence ID" value="NZ_JACLAW010000001.1"/>
</dbReference>
<keyword evidence="3" id="KW-1185">Reference proteome</keyword>
<organism evidence="2 3">
    <name type="scientific">Novosphingobium flavum</name>
    <dbReference type="NCBI Taxonomy" id="1778672"/>
    <lineage>
        <taxon>Bacteria</taxon>
        <taxon>Pseudomonadati</taxon>
        <taxon>Pseudomonadota</taxon>
        <taxon>Alphaproteobacteria</taxon>
        <taxon>Sphingomonadales</taxon>
        <taxon>Sphingomonadaceae</taxon>
        <taxon>Novosphingobium</taxon>
    </lineage>
</organism>
<feature type="signal peptide" evidence="1">
    <location>
        <begin position="1"/>
        <end position="16"/>
    </location>
</feature>
<dbReference type="Proteomes" id="UP000566813">
    <property type="component" value="Unassembled WGS sequence"/>
</dbReference>
<feature type="chain" id="PRO_5031406715" evidence="1">
    <location>
        <begin position="17"/>
        <end position="108"/>
    </location>
</feature>
<protein>
    <submittedName>
        <fullName evidence="2">Uncharacterized protein</fullName>
    </submittedName>
</protein>
<proteinExistence type="predicted"/>
<evidence type="ECO:0000313" key="2">
    <source>
        <dbReference type="EMBL" id="MBC2664153.1"/>
    </source>
</evidence>
<name>A0A7X1KKD0_9SPHN</name>